<organism evidence="8 9">
    <name type="scientific">Salarias fasciatus</name>
    <name type="common">Jewelled blenny</name>
    <name type="synonym">Blennius fasciatus</name>
    <dbReference type="NCBI Taxonomy" id="181472"/>
    <lineage>
        <taxon>Eukaryota</taxon>
        <taxon>Metazoa</taxon>
        <taxon>Chordata</taxon>
        <taxon>Craniata</taxon>
        <taxon>Vertebrata</taxon>
        <taxon>Euteleostomi</taxon>
        <taxon>Actinopterygii</taxon>
        <taxon>Neopterygii</taxon>
        <taxon>Teleostei</taxon>
        <taxon>Neoteleostei</taxon>
        <taxon>Acanthomorphata</taxon>
        <taxon>Ovalentaria</taxon>
        <taxon>Blenniimorphae</taxon>
        <taxon>Blenniiformes</taxon>
        <taxon>Blennioidei</taxon>
        <taxon>Blenniidae</taxon>
        <taxon>Salariinae</taxon>
        <taxon>Salarias</taxon>
    </lineage>
</organism>
<dbReference type="CDD" id="cd00099">
    <property type="entry name" value="IgV"/>
    <property type="match status" value="1"/>
</dbReference>
<keyword evidence="6" id="KW-0393">Immunoglobulin domain</keyword>
<proteinExistence type="predicted"/>
<evidence type="ECO:0000259" key="7">
    <source>
        <dbReference type="Pfam" id="PF07686"/>
    </source>
</evidence>
<reference evidence="8" key="2">
    <citation type="submission" date="2025-08" db="UniProtKB">
        <authorList>
            <consortium name="Ensembl"/>
        </authorList>
    </citation>
    <scope>IDENTIFICATION</scope>
</reference>
<reference evidence="8" key="1">
    <citation type="submission" date="2019-06" db="EMBL/GenBank/DDBJ databases">
        <authorList>
            <consortium name="Wellcome Sanger Institute Data Sharing"/>
        </authorList>
    </citation>
    <scope>NUCLEOTIDE SEQUENCE [LARGE SCALE GENOMIC DNA]</scope>
</reference>
<keyword evidence="3" id="KW-1133">Transmembrane helix</keyword>
<dbReference type="AlphaFoldDB" id="A0A672GFG5"/>
<evidence type="ECO:0000256" key="3">
    <source>
        <dbReference type="ARBA" id="ARBA00022989"/>
    </source>
</evidence>
<feature type="domain" description="Immunoglobulin V-set" evidence="7">
    <location>
        <begin position="22"/>
        <end position="121"/>
    </location>
</feature>
<keyword evidence="2" id="KW-0812">Transmembrane</keyword>
<dbReference type="PANTHER" id="PTHR19256">
    <property type="entry name" value="T-CELL RECEPTOR GAMMA CHAIN"/>
    <property type="match status" value="1"/>
</dbReference>
<keyword evidence="5" id="KW-0675">Receptor</keyword>
<reference evidence="8" key="3">
    <citation type="submission" date="2025-09" db="UniProtKB">
        <authorList>
            <consortium name="Ensembl"/>
        </authorList>
    </citation>
    <scope>IDENTIFICATION</scope>
</reference>
<dbReference type="OMA" id="SASYYCN"/>
<dbReference type="Gene3D" id="2.60.40.10">
    <property type="entry name" value="Immunoglobulins"/>
    <property type="match status" value="1"/>
</dbReference>
<keyword evidence="4" id="KW-0472">Membrane</keyword>
<evidence type="ECO:0000256" key="1">
    <source>
        <dbReference type="ARBA" id="ARBA00004370"/>
    </source>
</evidence>
<dbReference type="PANTHER" id="PTHR19256:SF65">
    <property type="entry name" value="T CELL RECEPTOR GAMMA CONSTANT 1-RELATED"/>
    <property type="match status" value="1"/>
</dbReference>
<keyword evidence="9" id="KW-1185">Reference proteome</keyword>
<evidence type="ECO:0000256" key="6">
    <source>
        <dbReference type="ARBA" id="ARBA00023319"/>
    </source>
</evidence>
<evidence type="ECO:0000256" key="2">
    <source>
        <dbReference type="ARBA" id="ARBA00022692"/>
    </source>
</evidence>
<dbReference type="InterPro" id="IPR013106">
    <property type="entry name" value="Ig_V-set"/>
</dbReference>
<dbReference type="InterPro" id="IPR036179">
    <property type="entry name" value="Ig-like_dom_sf"/>
</dbReference>
<comment type="subcellular location">
    <subcellularLocation>
        <location evidence="1">Membrane</location>
    </subcellularLocation>
</comment>
<evidence type="ECO:0000256" key="5">
    <source>
        <dbReference type="ARBA" id="ARBA00023170"/>
    </source>
</evidence>
<dbReference type="Pfam" id="PF07686">
    <property type="entry name" value="V-set"/>
    <property type="match status" value="1"/>
</dbReference>
<dbReference type="InterPro" id="IPR013783">
    <property type="entry name" value="Ig-like_fold"/>
</dbReference>
<sequence length="124" mass="14063">ELSISSLSVALVAMAAELIQEDLTLTRRVGETVSFSCGGTDHCYYVFWYQKKDTETFRIIVVIRDGKVDSFTDQSERDDFSAERTANGWELKIKKIKSAHSASYYCSCDTNIPTQNKHRGTENH</sequence>
<dbReference type="InterPro" id="IPR051117">
    <property type="entry name" value="TRG_var/const_region"/>
</dbReference>
<evidence type="ECO:0000256" key="4">
    <source>
        <dbReference type="ARBA" id="ARBA00023136"/>
    </source>
</evidence>
<dbReference type="InParanoid" id="A0A672GFG5"/>
<dbReference type="SUPFAM" id="SSF48726">
    <property type="entry name" value="Immunoglobulin"/>
    <property type="match status" value="1"/>
</dbReference>
<evidence type="ECO:0000313" key="9">
    <source>
        <dbReference type="Proteomes" id="UP000472267"/>
    </source>
</evidence>
<dbReference type="Proteomes" id="UP000472267">
    <property type="component" value="Chromosome 18"/>
</dbReference>
<name>A0A672GFG5_SALFA</name>
<accession>A0A672GFG5</accession>
<protein>
    <recommendedName>
        <fullName evidence="7">Immunoglobulin V-set domain-containing protein</fullName>
    </recommendedName>
</protein>
<dbReference type="GO" id="GO:0016020">
    <property type="term" value="C:membrane"/>
    <property type="evidence" value="ECO:0007669"/>
    <property type="project" value="UniProtKB-SubCell"/>
</dbReference>
<dbReference type="Ensembl" id="ENSSFAT00005017668.1">
    <property type="protein sequence ID" value="ENSSFAP00005017007.1"/>
    <property type="gene ID" value="ENSSFAG00005008995.1"/>
</dbReference>
<evidence type="ECO:0000313" key="8">
    <source>
        <dbReference type="Ensembl" id="ENSSFAP00005017007.1"/>
    </source>
</evidence>